<sequence length="83" mass="9732">MEDQDDLDTELVKLVYQATECNIQRFHNVIKIKDILVESVGYSQSFVEQRMAFFEFDAKERSVSTIVYLDVPLELEKLEVTIK</sequence>
<accession>A0ACB0JSG7</accession>
<evidence type="ECO:0000313" key="2">
    <source>
        <dbReference type="Proteomes" id="UP001177021"/>
    </source>
</evidence>
<dbReference type="EMBL" id="CASHSV030000109">
    <property type="protein sequence ID" value="CAJ2647183.1"/>
    <property type="molecule type" value="Genomic_DNA"/>
</dbReference>
<reference evidence="1" key="1">
    <citation type="submission" date="2023-10" db="EMBL/GenBank/DDBJ databases">
        <authorList>
            <person name="Rodriguez Cubillos JULIANA M."/>
            <person name="De Vega J."/>
        </authorList>
    </citation>
    <scope>NUCLEOTIDE SEQUENCE</scope>
</reference>
<dbReference type="Proteomes" id="UP001177021">
    <property type="component" value="Unassembled WGS sequence"/>
</dbReference>
<name>A0ACB0JSG7_TRIPR</name>
<evidence type="ECO:0000313" key="1">
    <source>
        <dbReference type="EMBL" id="CAJ2647183.1"/>
    </source>
</evidence>
<comment type="caution">
    <text evidence="1">The sequence shown here is derived from an EMBL/GenBank/DDBJ whole genome shotgun (WGS) entry which is preliminary data.</text>
</comment>
<protein>
    <submittedName>
        <fullName evidence="1">Uncharacterized protein</fullName>
    </submittedName>
</protein>
<keyword evidence="2" id="KW-1185">Reference proteome</keyword>
<gene>
    <name evidence="1" type="ORF">MILVUS5_LOCUS15755</name>
</gene>
<proteinExistence type="predicted"/>
<organism evidence="1 2">
    <name type="scientific">Trifolium pratense</name>
    <name type="common">Red clover</name>
    <dbReference type="NCBI Taxonomy" id="57577"/>
    <lineage>
        <taxon>Eukaryota</taxon>
        <taxon>Viridiplantae</taxon>
        <taxon>Streptophyta</taxon>
        <taxon>Embryophyta</taxon>
        <taxon>Tracheophyta</taxon>
        <taxon>Spermatophyta</taxon>
        <taxon>Magnoliopsida</taxon>
        <taxon>eudicotyledons</taxon>
        <taxon>Gunneridae</taxon>
        <taxon>Pentapetalae</taxon>
        <taxon>rosids</taxon>
        <taxon>fabids</taxon>
        <taxon>Fabales</taxon>
        <taxon>Fabaceae</taxon>
        <taxon>Papilionoideae</taxon>
        <taxon>50 kb inversion clade</taxon>
        <taxon>NPAAA clade</taxon>
        <taxon>Hologalegina</taxon>
        <taxon>IRL clade</taxon>
        <taxon>Trifolieae</taxon>
        <taxon>Trifolium</taxon>
    </lineage>
</organism>